<feature type="transmembrane region" description="Helical" evidence="1">
    <location>
        <begin position="6"/>
        <end position="23"/>
    </location>
</feature>
<feature type="transmembrane region" description="Helical" evidence="1">
    <location>
        <begin position="187"/>
        <end position="206"/>
    </location>
</feature>
<evidence type="ECO:0000256" key="1">
    <source>
        <dbReference type="HAMAP-Rule" id="MF_02077"/>
    </source>
</evidence>
<protein>
    <recommendedName>
        <fullName evidence="1">Lipid II flippase Amj</fullName>
    </recommendedName>
</protein>
<evidence type="ECO:0000313" key="3">
    <source>
        <dbReference type="Proteomes" id="UP000093309"/>
    </source>
</evidence>
<keyword evidence="1" id="KW-1003">Cell membrane</keyword>
<dbReference type="GO" id="GO:0005886">
    <property type="term" value="C:plasma membrane"/>
    <property type="evidence" value="ECO:0007669"/>
    <property type="project" value="UniProtKB-SubCell"/>
</dbReference>
<comment type="similarity">
    <text evidence="1">Belongs to the Amj family.</text>
</comment>
<feature type="transmembrane region" description="Helical" evidence="1">
    <location>
        <begin position="239"/>
        <end position="264"/>
    </location>
</feature>
<dbReference type="UniPathway" id="UPA00219"/>
<sequence length="267" mass="29427">MINTLILVFILTMIIHTAETLSYSIRYAGVRLNKLAVALSLVGIVVLVSRTANLIQAPMTAHFVDFAKKNPTFDLVHYLRITLLASSVGTVIAIALFPTFINISARVIARLEIAGSIPKLFSSVTIAQLKNTPKYIKKPKVKLSQFRYLGISKRFLFINIIVTAFYSVGVLASLYTAHLLPDHATTASQASGLINGIATILLTIFIDPQLGLITDKALHDEAQRKQLGKIYALLMTTRFLGTMLAQVFLVPSAYFIAWIVQLFFQSA</sequence>
<dbReference type="EMBL" id="LYPC01000022">
    <property type="protein sequence ID" value="OCT13911.1"/>
    <property type="molecule type" value="Genomic_DNA"/>
</dbReference>
<keyword evidence="1" id="KW-1133">Transmembrane helix</keyword>
<comment type="function">
    <text evidence="1">Involved in peptidoglycan biosynthesis. Transports lipid-linked peptidoglycan precursors from the inner to the outer leaflet of the cytoplasmic membrane.</text>
</comment>
<dbReference type="Pfam" id="PF10997">
    <property type="entry name" value="Amj"/>
    <property type="match status" value="1"/>
</dbReference>
<keyword evidence="1" id="KW-0133">Cell shape</keyword>
<keyword evidence="1" id="KW-0472">Membrane</keyword>
<dbReference type="GO" id="GO:0009252">
    <property type="term" value="P:peptidoglycan biosynthetic process"/>
    <property type="evidence" value="ECO:0007669"/>
    <property type="project" value="UniProtKB-UniRule"/>
</dbReference>
<name>A0A1C1A0V0_9BACL</name>
<dbReference type="GO" id="GO:0071555">
    <property type="term" value="P:cell wall organization"/>
    <property type="evidence" value="ECO:0007669"/>
    <property type="project" value="UniProtKB-KW"/>
</dbReference>
<dbReference type="GO" id="GO:0015648">
    <property type="term" value="F:lipid-linked peptidoglycan transporter activity"/>
    <property type="evidence" value="ECO:0007669"/>
    <property type="project" value="UniProtKB-UniRule"/>
</dbReference>
<dbReference type="InterPro" id="IPR021260">
    <property type="entry name" value="Amj"/>
</dbReference>
<feature type="transmembrane region" description="Helical" evidence="1">
    <location>
        <begin position="155"/>
        <end position="175"/>
    </location>
</feature>
<dbReference type="AlphaFoldDB" id="A0A1C1A0V0"/>
<keyword evidence="1" id="KW-0813">Transport</keyword>
<gene>
    <name evidence="1" type="primary">amj</name>
    <name evidence="2" type="ORF">A8709_19165</name>
</gene>
<organism evidence="2 3">
    <name type="scientific">Paenibacillus pectinilyticus</name>
    <dbReference type="NCBI Taxonomy" id="512399"/>
    <lineage>
        <taxon>Bacteria</taxon>
        <taxon>Bacillati</taxon>
        <taxon>Bacillota</taxon>
        <taxon>Bacilli</taxon>
        <taxon>Bacillales</taxon>
        <taxon>Paenibacillaceae</taxon>
        <taxon>Paenibacillus</taxon>
    </lineage>
</organism>
<comment type="subcellular location">
    <subcellularLocation>
        <location evidence="1">Cell membrane</location>
        <topology evidence="1">Multi-pass membrane protein</topology>
    </subcellularLocation>
</comment>
<keyword evidence="1" id="KW-0573">Peptidoglycan synthesis</keyword>
<dbReference type="OrthoDB" id="7888986at2"/>
<comment type="pathway">
    <text evidence="1">Cell wall biogenesis; peptidoglycan biosynthesis.</text>
</comment>
<dbReference type="HAMAP" id="MF_02077">
    <property type="entry name" value="Amj_flippase"/>
    <property type="match status" value="1"/>
</dbReference>
<evidence type="ECO:0000313" key="2">
    <source>
        <dbReference type="EMBL" id="OCT13911.1"/>
    </source>
</evidence>
<keyword evidence="1" id="KW-0812">Transmembrane</keyword>
<dbReference type="RefSeq" id="WP_065854069.1">
    <property type="nucleotide sequence ID" value="NZ_LYPC01000022.1"/>
</dbReference>
<dbReference type="STRING" id="512399.A8709_19165"/>
<dbReference type="Proteomes" id="UP000093309">
    <property type="component" value="Unassembled WGS sequence"/>
</dbReference>
<keyword evidence="1" id="KW-0961">Cell wall biogenesis/degradation</keyword>
<keyword evidence="3" id="KW-1185">Reference proteome</keyword>
<feature type="transmembrane region" description="Helical" evidence="1">
    <location>
        <begin position="75"/>
        <end position="101"/>
    </location>
</feature>
<reference evidence="3" key="1">
    <citation type="submission" date="2016-05" db="EMBL/GenBank/DDBJ databases">
        <title>Paenibacillus oryzae. sp. nov., isolated from the rice root.</title>
        <authorList>
            <person name="Zhang J."/>
            <person name="Zhang X."/>
        </authorList>
    </citation>
    <scope>NUCLEOTIDE SEQUENCE [LARGE SCALE GENOMIC DNA]</scope>
    <source>
        <strain evidence="3">KCTC13222</strain>
    </source>
</reference>
<feature type="transmembrane region" description="Helical" evidence="1">
    <location>
        <begin position="35"/>
        <end position="55"/>
    </location>
</feature>
<proteinExistence type="inferred from homology"/>
<dbReference type="GO" id="GO:0008360">
    <property type="term" value="P:regulation of cell shape"/>
    <property type="evidence" value="ECO:0007669"/>
    <property type="project" value="UniProtKB-KW"/>
</dbReference>
<accession>A0A1C1A0V0</accession>
<comment type="caution">
    <text evidence="2">The sequence shown here is derived from an EMBL/GenBank/DDBJ whole genome shotgun (WGS) entry which is preliminary data.</text>
</comment>